<dbReference type="InterPro" id="IPR036264">
    <property type="entry name" value="Bact_exopeptidase_dim_dom"/>
</dbReference>
<keyword evidence="3" id="KW-0862">Zinc</keyword>
<dbReference type="PANTHER" id="PTHR32494:SF5">
    <property type="entry name" value="ALLANTOATE AMIDOHYDROLASE"/>
    <property type="match status" value="1"/>
</dbReference>
<dbReference type="AlphaFoldDB" id="A0AAW7XY41"/>
<keyword evidence="3" id="KW-0479">Metal-binding</keyword>
<feature type="domain" description="Peptidase M20 dimerisation" evidence="4">
    <location>
        <begin position="209"/>
        <end position="308"/>
    </location>
</feature>
<reference evidence="5" key="1">
    <citation type="submission" date="2023-07" db="EMBL/GenBank/DDBJ databases">
        <title>Genome content predicts the carbon catabolic preferences of heterotrophic bacteria.</title>
        <authorList>
            <person name="Gralka M."/>
        </authorList>
    </citation>
    <scope>NUCLEOTIDE SEQUENCE</scope>
    <source>
        <strain evidence="5">I2M02</strain>
    </source>
</reference>
<dbReference type="CDD" id="cd03884">
    <property type="entry name" value="M20_bAS"/>
    <property type="match status" value="1"/>
</dbReference>
<dbReference type="SUPFAM" id="SSF53187">
    <property type="entry name" value="Zn-dependent exopeptidases"/>
    <property type="match status" value="1"/>
</dbReference>
<feature type="binding site" evidence="3">
    <location>
        <position position="94"/>
    </location>
    <ligand>
        <name>Zn(2+)</name>
        <dbReference type="ChEBI" id="CHEBI:29105"/>
        <label>2</label>
    </ligand>
</feature>
<name>A0AAW7XY41_9RHOB</name>
<feature type="binding site" evidence="3">
    <location>
        <position position="94"/>
    </location>
    <ligand>
        <name>Zn(2+)</name>
        <dbReference type="ChEBI" id="CHEBI:29105"/>
        <label>1</label>
    </ligand>
</feature>
<evidence type="ECO:0000256" key="1">
    <source>
        <dbReference type="ARBA" id="ARBA00006153"/>
    </source>
</evidence>
<accession>A0AAW7XY41</accession>
<feature type="binding site" evidence="3">
    <location>
        <position position="83"/>
    </location>
    <ligand>
        <name>Zn(2+)</name>
        <dbReference type="ChEBI" id="CHEBI:29105"/>
        <label>1</label>
    </ligand>
</feature>
<dbReference type="Proteomes" id="UP001169823">
    <property type="component" value="Unassembled WGS sequence"/>
</dbReference>
<dbReference type="PANTHER" id="PTHR32494">
    <property type="entry name" value="ALLANTOATE DEIMINASE-RELATED"/>
    <property type="match status" value="1"/>
</dbReference>
<comment type="caution">
    <text evidence="5">The sequence shown here is derived from an EMBL/GenBank/DDBJ whole genome shotgun (WGS) entry which is preliminary data.</text>
</comment>
<dbReference type="Pfam" id="PF01546">
    <property type="entry name" value="Peptidase_M20"/>
    <property type="match status" value="1"/>
</dbReference>
<dbReference type="InterPro" id="IPR002933">
    <property type="entry name" value="Peptidase_M20"/>
</dbReference>
<evidence type="ECO:0000256" key="3">
    <source>
        <dbReference type="PIRSR" id="PIRSR001235-1"/>
    </source>
</evidence>
<dbReference type="Gene3D" id="3.30.70.360">
    <property type="match status" value="1"/>
</dbReference>
<feature type="binding site" evidence="3">
    <location>
        <position position="382"/>
    </location>
    <ligand>
        <name>Zn(2+)</name>
        <dbReference type="ChEBI" id="CHEBI:29105"/>
        <label>2</label>
    </ligand>
</feature>
<dbReference type="PIRSF" id="PIRSF001235">
    <property type="entry name" value="Amidase_carbamoylase"/>
    <property type="match status" value="1"/>
</dbReference>
<gene>
    <name evidence="5" type="ORF">Q4494_17555</name>
</gene>
<dbReference type="GO" id="GO:0046872">
    <property type="term" value="F:metal ion binding"/>
    <property type="evidence" value="ECO:0007669"/>
    <property type="project" value="UniProtKB-KW"/>
</dbReference>
<feature type="binding site" evidence="3">
    <location>
        <position position="129"/>
    </location>
    <ligand>
        <name>Zn(2+)</name>
        <dbReference type="ChEBI" id="CHEBI:29105"/>
        <label>2</label>
    </ligand>
</feature>
<dbReference type="InterPro" id="IPR010158">
    <property type="entry name" value="Amidase_Cbmase"/>
</dbReference>
<proteinExistence type="inferred from homology"/>
<evidence type="ECO:0000313" key="5">
    <source>
        <dbReference type="EMBL" id="MDO6458890.1"/>
    </source>
</evidence>
<dbReference type="Pfam" id="PF07687">
    <property type="entry name" value="M20_dimer"/>
    <property type="match status" value="1"/>
</dbReference>
<dbReference type="EMBL" id="JAUOPJ010000022">
    <property type="protein sequence ID" value="MDO6458890.1"/>
    <property type="molecule type" value="Genomic_DNA"/>
</dbReference>
<feature type="binding site" evidence="3">
    <location>
        <position position="190"/>
    </location>
    <ligand>
        <name>Zn(2+)</name>
        <dbReference type="ChEBI" id="CHEBI:29105"/>
        <label>1</label>
    </ligand>
</feature>
<dbReference type="Gene3D" id="3.40.630.10">
    <property type="entry name" value="Zn peptidases"/>
    <property type="match status" value="1"/>
</dbReference>
<evidence type="ECO:0000256" key="2">
    <source>
        <dbReference type="ARBA" id="ARBA00022801"/>
    </source>
</evidence>
<protein>
    <submittedName>
        <fullName evidence="5">M20 family metallo-hydrolase</fullName>
    </submittedName>
</protein>
<dbReference type="RefSeq" id="WP_303495129.1">
    <property type="nucleotide sequence ID" value="NZ_JAUOPJ010000022.1"/>
</dbReference>
<dbReference type="NCBIfam" id="TIGR01879">
    <property type="entry name" value="hydantase"/>
    <property type="match status" value="1"/>
</dbReference>
<comment type="cofactor">
    <cofactor evidence="3">
        <name>Zn(2+)</name>
        <dbReference type="ChEBI" id="CHEBI:29105"/>
    </cofactor>
    <text evidence="3">Binds 2 Zn(2+) ions per subunit.</text>
</comment>
<dbReference type="NCBIfam" id="NF006771">
    <property type="entry name" value="PRK09290.1-5"/>
    <property type="match status" value="1"/>
</dbReference>
<organism evidence="5 6">
    <name type="scientific">Celeribacter halophilus</name>
    <dbReference type="NCBI Taxonomy" id="576117"/>
    <lineage>
        <taxon>Bacteria</taxon>
        <taxon>Pseudomonadati</taxon>
        <taxon>Pseudomonadota</taxon>
        <taxon>Alphaproteobacteria</taxon>
        <taxon>Rhodobacterales</taxon>
        <taxon>Roseobacteraceae</taxon>
        <taxon>Celeribacter</taxon>
    </lineage>
</organism>
<dbReference type="GO" id="GO:0016813">
    <property type="term" value="F:hydrolase activity, acting on carbon-nitrogen (but not peptide) bonds, in linear amidines"/>
    <property type="evidence" value="ECO:0007669"/>
    <property type="project" value="InterPro"/>
</dbReference>
<keyword evidence="2" id="KW-0378">Hydrolase</keyword>
<dbReference type="InterPro" id="IPR011650">
    <property type="entry name" value="Peptidase_M20_dimer"/>
</dbReference>
<evidence type="ECO:0000259" key="4">
    <source>
        <dbReference type="Pfam" id="PF07687"/>
    </source>
</evidence>
<comment type="similarity">
    <text evidence="1">Belongs to the peptidase M20 family.</text>
</comment>
<sequence length="427" mass="45149">MSISINIERLMVRIFALGKIGALPNGGCKRLALSEEDKAGRTLVTGWLHELGLEVHSDVIGNTWAIRPNRYGSTEHPVVMGSHIDTVGTGGLYDGNLGVLGGIEVIESMIEVGVETERPVAVAFFTNEEGARFQPDMMGSGVAQGALDLAEMLASVGIDGISVSDALDAINAGGDEPVGALKPSSYLELHIEQGPVLETQAIDIGVVTGVQGISWSEFTITGQACHAGTTPMPMRHDSGVVAAGIALEAWAIAQEFGAPQVATVGRMRFEPDLVNVVPEEARMTVDLRNTSEDTLRKAEARLFAKAEALSDVQGCTIKRQSLARFEPVAFDSDLVESIAQSASELGYTSLKMPSGAGHDAQMFAPQCPSAMIFVPSRDGISHNIHEYTAPDQIAKGVALLAKVVVSQAGTEQTQTQRVSVTDQGDKS</sequence>
<dbReference type="SUPFAM" id="SSF55031">
    <property type="entry name" value="Bacterial exopeptidase dimerisation domain"/>
    <property type="match status" value="1"/>
</dbReference>
<evidence type="ECO:0000313" key="6">
    <source>
        <dbReference type="Proteomes" id="UP001169823"/>
    </source>
</evidence>